<dbReference type="Proteomes" id="UP000662931">
    <property type="component" value="Chromosome 4"/>
</dbReference>
<dbReference type="GeneID" id="62197962"/>
<evidence type="ECO:0000313" key="1">
    <source>
        <dbReference type="EMBL" id="QPG77157.1"/>
    </source>
</evidence>
<keyword evidence="2" id="KW-1185">Reference proteome</keyword>
<gene>
    <name evidence="1" type="ORF">FOA43_004562</name>
</gene>
<proteinExistence type="predicted"/>
<accession>A0A875RY33</accession>
<dbReference type="AlphaFoldDB" id="A0A875RY33"/>
<dbReference type="OrthoDB" id="4138492at2759"/>
<organism evidence="1 2">
    <name type="scientific">Eeniella nana</name>
    <name type="common">Yeast</name>
    <name type="synonym">Brettanomyces nanus</name>
    <dbReference type="NCBI Taxonomy" id="13502"/>
    <lineage>
        <taxon>Eukaryota</taxon>
        <taxon>Fungi</taxon>
        <taxon>Dikarya</taxon>
        <taxon>Ascomycota</taxon>
        <taxon>Saccharomycotina</taxon>
        <taxon>Pichiomycetes</taxon>
        <taxon>Pichiales</taxon>
        <taxon>Pichiaceae</taxon>
        <taxon>Brettanomyces</taxon>
    </lineage>
</organism>
<name>A0A875RY33_EENNA</name>
<reference evidence="1" key="1">
    <citation type="submission" date="2020-10" db="EMBL/GenBank/DDBJ databases">
        <authorList>
            <person name="Roach M.J.R."/>
        </authorList>
    </citation>
    <scope>NUCLEOTIDE SEQUENCE</scope>
    <source>
        <strain evidence="1">CBS 1945</strain>
    </source>
</reference>
<dbReference type="KEGG" id="bnn:FOA43_004562"/>
<dbReference type="EMBL" id="CP064815">
    <property type="protein sequence ID" value="QPG77157.1"/>
    <property type="molecule type" value="Genomic_DNA"/>
</dbReference>
<evidence type="ECO:0000313" key="2">
    <source>
        <dbReference type="Proteomes" id="UP000662931"/>
    </source>
</evidence>
<sequence>MSLFVTLILIALVTFIICLPYIKANLADISPSFLERQSSVGPTRKQGESTAYRSVDVPHGLPLTGGLRIRIGYKLRDGCLKDIWSIALKGTSDTPDSSTASTLIQFDNGVQLSIGRINHLIHIISSKLEKLTQSDKIGIFSDYLSPQSVLLTLSCFFVSEKTLVNFNSLPKQPVEDLDLIIVDKAHYQKVLSLGFSKVIVIGDVEDPNVVSFDESIVPIETSIKSSSDYSYKPNEEYMDFNNQPYTEINDFREVHFFQRSFVSAIGARLLSLPTDFSWSESDSLLIGVSSMIDPCSKNALITNLLCGLLSRVSKITIRSEDKLQSVDQYVSDATILAISDQTLNRIVSSTSVSLFKKFEINRAEYFNSLGFFTTIGKISPGLHLKLVYSLQTNRLITSRQYNTLRSSLGARIIREKYSHVVVGPVLKTNIFEHRVLSHEKFNGFSISQLGVSSNALELKLKKKSDDDNTGELYARGYSVGKGEEGIDYDAEFWVDLGIRGKFAKDGCFYEYK</sequence>
<dbReference type="RefSeq" id="XP_038780722.1">
    <property type="nucleotide sequence ID" value="XM_038924794.1"/>
</dbReference>
<protein>
    <submittedName>
        <fullName evidence="1">Uncharacterized protein</fullName>
    </submittedName>
</protein>